<dbReference type="RefSeq" id="WP_128386362.1">
    <property type="nucleotide sequence ID" value="NZ_CP035037.1"/>
</dbReference>
<dbReference type="Proteomes" id="UP000285768">
    <property type="component" value="Chromosome"/>
</dbReference>
<keyword evidence="3" id="KW-0269">Exonuclease</keyword>
<gene>
    <name evidence="5" type="ORF">Leucomu_03530</name>
</gene>
<reference evidence="5 6" key="1">
    <citation type="submission" date="2019-01" db="EMBL/GenBank/DDBJ databases">
        <title>Leucobacter muris sp. nov. isolated from the nose of a laboratory mouse.</title>
        <authorList>
            <person name="Benga L."/>
            <person name="Sproeer C."/>
            <person name="Schumann P."/>
            <person name="Verbarg S."/>
            <person name="Bunk B."/>
            <person name="Engelhardt E."/>
            <person name="Benten P.M."/>
            <person name="Sager M."/>
        </authorList>
    </citation>
    <scope>NUCLEOTIDE SEQUENCE [LARGE SCALE GENOMIC DNA]</scope>
    <source>
        <strain evidence="5 6">DSM 101948</strain>
    </source>
</reference>
<dbReference type="CDD" id="cd06135">
    <property type="entry name" value="Orn"/>
    <property type="match status" value="1"/>
</dbReference>
<keyword evidence="1" id="KW-0540">Nuclease</keyword>
<dbReference type="SMART" id="SM00479">
    <property type="entry name" value="EXOIII"/>
    <property type="match status" value="1"/>
</dbReference>
<name>A0ABX5QDL8_9MICO</name>
<protein>
    <submittedName>
        <fullName evidence="5">Oligoribonuclease</fullName>
        <ecNumber evidence="5">3.1.-.-</ecNumber>
    </submittedName>
</protein>
<dbReference type="GO" id="GO:0016787">
    <property type="term" value="F:hydrolase activity"/>
    <property type="evidence" value="ECO:0007669"/>
    <property type="project" value="UniProtKB-KW"/>
</dbReference>
<dbReference type="InterPro" id="IPR036397">
    <property type="entry name" value="RNaseH_sf"/>
</dbReference>
<accession>A0ABX5QDL8</accession>
<keyword evidence="2 5" id="KW-0378">Hydrolase</keyword>
<keyword evidence="6" id="KW-1185">Reference proteome</keyword>
<dbReference type="EC" id="3.1.-.-" evidence="5"/>
<dbReference type="InterPro" id="IPR012337">
    <property type="entry name" value="RNaseH-like_sf"/>
</dbReference>
<evidence type="ECO:0000313" key="5">
    <source>
        <dbReference type="EMBL" id="QAB17113.1"/>
    </source>
</evidence>
<dbReference type="SUPFAM" id="SSF53098">
    <property type="entry name" value="Ribonuclease H-like"/>
    <property type="match status" value="1"/>
</dbReference>
<dbReference type="Pfam" id="PF00929">
    <property type="entry name" value="RNase_T"/>
    <property type="match status" value="1"/>
</dbReference>
<dbReference type="InterPro" id="IPR022894">
    <property type="entry name" value="Oligoribonuclease"/>
</dbReference>
<evidence type="ECO:0000256" key="2">
    <source>
        <dbReference type="ARBA" id="ARBA00022801"/>
    </source>
</evidence>
<dbReference type="InterPro" id="IPR013520">
    <property type="entry name" value="Ribonucl_H"/>
</dbReference>
<dbReference type="Gene3D" id="3.30.420.10">
    <property type="entry name" value="Ribonuclease H-like superfamily/Ribonuclease H"/>
    <property type="match status" value="1"/>
</dbReference>
<feature type="domain" description="Exonuclease" evidence="4">
    <location>
        <begin position="12"/>
        <end position="192"/>
    </location>
</feature>
<evidence type="ECO:0000313" key="6">
    <source>
        <dbReference type="Proteomes" id="UP000285768"/>
    </source>
</evidence>
<dbReference type="NCBIfam" id="NF003765">
    <property type="entry name" value="PRK05359.1"/>
    <property type="match status" value="1"/>
</dbReference>
<evidence type="ECO:0000256" key="3">
    <source>
        <dbReference type="ARBA" id="ARBA00022839"/>
    </source>
</evidence>
<evidence type="ECO:0000259" key="4">
    <source>
        <dbReference type="SMART" id="SM00479"/>
    </source>
</evidence>
<proteinExistence type="predicted"/>
<dbReference type="EMBL" id="CP035037">
    <property type="protein sequence ID" value="QAB17113.1"/>
    <property type="molecule type" value="Genomic_DNA"/>
</dbReference>
<organism evidence="5 6">
    <name type="scientific">Leucobacter muris</name>
    <dbReference type="NCBI Taxonomy" id="1935379"/>
    <lineage>
        <taxon>Bacteria</taxon>
        <taxon>Bacillati</taxon>
        <taxon>Actinomycetota</taxon>
        <taxon>Actinomycetes</taxon>
        <taxon>Micrococcales</taxon>
        <taxon>Microbacteriaceae</taxon>
        <taxon>Leucobacter</taxon>
    </lineage>
</organism>
<evidence type="ECO:0000256" key="1">
    <source>
        <dbReference type="ARBA" id="ARBA00022722"/>
    </source>
</evidence>
<sequence length="200" mass="22473">MTKTTMRVNEDRIVGCDLETTGLEKSGDLILEIAMVVLDNDLNELGRFSSVVPQSLHGMMTRLRMSPVVLEMHRASGLVAEVHEARSSRPGEGIAHVEDDAIEFLDEYDALCAPMLGSNVKFDRGFIEAHMPFLAQQFHYRDIDVSTVKELARRRAPEVFAGAPVKREEHRALPDIRESVEEYRYYERAGFIVPSPGGAR</sequence>